<feature type="compositionally biased region" description="Acidic residues" evidence="5">
    <location>
        <begin position="174"/>
        <end position="209"/>
    </location>
</feature>
<dbReference type="OrthoDB" id="6150377at2759"/>
<comment type="catalytic activity">
    <reaction evidence="1">
        <text>Hydrolysis of terminal non-reducing N-acetyl-D-hexosamine residues in N-acetyl-beta-D-hexosaminides.</text>
        <dbReference type="EC" id="3.2.1.52"/>
    </reaction>
</comment>
<dbReference type="InterPro" id="IPR015883">
    <property type="entry name" value="Glyco_hydro_20_cat"/>
</dbReference>
<name>A0A6J8CKZ4_MYTCO</name>
<accession>A0A6J8CKZ4</accession>
<evidence type="ECO:0000256" key="2">
    <source>
        <dbReference type="ARBA" id="ARBA00006285"/>
    </source>
</evidence>
<protein>
    <recommendedName>
        <fullName evidence="3">beta-N-acetylhexosaminidase</fullName>
        <ecNumber evidence="3">3.2.1.52</ecNumber>
    </recommendedName>
</protein>
<reference evidence="7 8" key="1">
    <citation type="submission" date="2020-06" db="EMBL/GenBank/DDBJ databases">
        <authorList>
            <person name="Li R."/>
            <person name="Bekaert M."/>
        </authorList>
    </citation>
    <scope>NUCLEOTIDE SEQUENCE [LARGE SCALE GENOMIC DNA]</scope>
    <source>
        <strain evidence="8">wild</strain>
    </source>
</reference>
<dbReference type="EC" id="3.2.1.52" evidence="3"/>
<evidence type="ECO:0000313" key="7">
    <source>
        <dbReference type="EMBL" id="CAC5395969.1"/>
    </source>
</evidence>
<feature type="domain" description="Glycoside hydrolase family 20 catalytic" evidence="6">
    <location>
        <begin position="31"/>
        <end position="92"/>
    </location>
</feature>
<evidence type="ECO:0000256" key="3">
    <source>
        <dbReference type="ARBA" id="ARBA00012663"/>
    </source>
</evidence>
<evidence type="ECO:0000256" key="1">
    <source>
        <dbReference type="ARBA" id="ARBA00001231"/>
    </source>
</evidence>
<evidence type="ECO:0000256" key="5">
    <source>
        <dbReference type="SAM" id="MobiDB-lite"/>
    </source>
</evidence>
<gene>
    <name evidence="7" type="ORF">MCOR_30582</name>
</gene>
<dbReference type="InterPro" id="IPR017853">
    <property type="entry name" value="GH"/>
</dbReference>
<dbReference type="Pfam" id="PF00728">
    <property type="entry name" value="Glyco_hydro_20"/>
    <property type="match status" value="1"/>
</dbReference>
<dbReference type="SUPFAM" id="SSF51445">
    <property type="entry name" value="(Trans)glycosidases"/>
    <property type="match status" value="1"/>
</dbReference>
<dbReference type="GO" id="GO:0004563">
    <property type="term" value="F:beta-N-acetylhexosaminidase activity"/>
    <property type="evidence" value="ECO:0007669"/>
    <property type="project" value="UniProtKB-EC"/>
</dbReference>
<keyword evidence="4 7" id="KW-0378">Hydrolase</keyword>
<keyword evidence="8" id="KW-1185">Reference proteome</keyword>
<keyword evidence="7" id="KW-0326">Glycosidase</keyword>
<proteinExistence type="inferred from homology"/>
<organism evidence="7 8">
    <name type="scientific">Mytilus coruscus</name>
    <name type="common">Sea mussel</name>
    <dbReference type="NCBI Taxonomy" id="42192"/>
    <lineage>
        <taxon>Eukaryota</taxon>
        <taxon>Metazoa</taxon>
        <taxon>Spiralia</taxon>
        <taxon>Lophotrochozoa</taxon>
        <taxon>Mollusca</taxon>
        <taxon>Bivalvia</taxon>
        <taxon>Autobranchia</taxon>
        <taxon>Pteriomorphia</taxon>
        <taxon>Mytilida</taxon>
        <taxon>Mytiloidea</taxon>
        <taxon>Mytilidae</taxon>
        <taxon>Mytilinae</taxon>
        <taxon>Mytilus</taxon>
    </lineage>
</organism>
<comment type="similarity">
    <text evidence="2">Belongs to the glycosyl hydrolase 20 family.</text>
</comment>
<evidence type="ECO:0000313" key="8">
    <source>
        <dbReference type="Proteomes" id="UP000507470"/>
    </source>
</evidence>
<feature type="compositionally biased region" description="Basic and acidic residues" evidence="5">
    <location>
        <begin position="236"/>
        <end position="248"/>
    </location>
</feature>
<evidence type="ECO:0000259" key="6">
    <source>
        <dbReference type="Pfam" id="PF00728"/>
    </source>
</evidence>
<dbReference type="EMBL" id="CACVKT020005598">
    <property type="protein sequence ID" value="CAC5395969.1"/>
    <property type="molecule type" value="Genomic_DNA"/>
</dbReference>
<dbReference type="GO" id="GO:0005975">
    <property type="term" value="P:carbohydrate metabolic process"/>
    <property type="evidence" value="ECO:0007669"/>
    <property type="project" value="InterPro"/>
</dbReference>
<sequence>MATGYFSGTSDSYYKKNTFIIRKAFTSAWDNVWENGGGDRSYRLANAGYQVILALATHLYFDHPYEPDPAERGYYWATRYTDTRKAFGFIPDNIYANADVKRNGERLTKSEICGENTCYELTKPENIIAVFGQKANNDMCVGSQETDEFIDDEKVEYMFETDGDLMTGAHTDNETDSQTENETDSQAENETDSQTENETDSQTEAETDSQTETVQPTRKRRRTETSEISTETYDVTDYRPTQDERMAADDFYTE</sequence>
<evidence type="ECO:0000256" key="4">
    <source>
        <dbReference type="ARBA" id="ARBA00022801"/>
    </source>
</evidence>
<feature type="region of interest" description="Disordered" evidence="5">
    <location>
        <begin position="163"/>
        <end position="254"/>
    </location>
</feature>
<dbReference type="AlphaFoldDB" id="A0A6J8CKZ4"/>
<dbReference type="Proteomes" id="UP000507470">
    <property type="component" value="Unassembled WGS sequence"/>
</dbReference>
<dbReference type="Gene3D" id="3.20.20.80">
    <property type="entry name" value="Glycosidases"/>
    <property type="match status" value="1"/>
</dbReference>